<reference evidence="3" key="1">
    <citation type="journal article" date="2006" name="PLoS Biol.">
        <title>Macronuclear genome sequence of the ciliate Tetrahymena thermophila, a model eukaryote.</title>
        <authorList>
            <person name="Eisen J.A."/>
            <person name="Coyne R.S."/>
            <person name="Wu M."/>
            <person name="Wu D."/>
            <person name="Thiagarajan M."/>
            <person name="Wortman J.R."/>
            <person name="Badger J.H."/>
            <person name="Ren Q."/>
            <person name="Amedeo P."/>
            <person name="Jones K.M."/>
            <person name="Tallon L.J."/>
            <person name="Delcher A.L."/>
            <person name="Salzberg S.L."/>
            <person name="Silva J.C."/>
            <person name="Haas B.J."/>
            <person name="Majoros W.H."/>
            <person name="Farzad M."/>
            <person name="Carlton J.M."/>
            <person name="Smith R.K. Jr."/>
            <person name="Garg J."/>
            <person name="Pearlman R.E."/>
            <person name="Karrer K.M."/>
            <person name="Sun L."/>
            <person name="Manning G."/>
            <person name="Elde N.C."/>
            <person name="Turkewitz A.P."/>
            <person name="Asai D.J."/>
            <person name="Wilkes D.E."/>
            <person name="Wang Y."/>
            <person name="Cai H."/>
            <person name="Collins K."/>
            <person name="Stewart B.A."/>
            <person name="Lee S.R."/>
            <person name="Wilamowska K."/>
            <person name="Weinberg Z."/>
            <person name="Ruzzo W.L."/>
            <person name="Wloga D."/>
            <person name="Gaertig J."/>
            <person name="Frankel J."/>
            <person name="Tsao C.-C."/>
            <person name="Gorovsky M.A."/>
            <person name="Keeling P.J."/>
            <person name="Waller R.F."/>
            <person name="Patron N.J."/>
            <person name="Cherry J.M."/>
            <person name="Stover N.A."/>
            <person name="Krieger C.J."/>
            <person name="del Toro C."/>
            <person name="Ryder H.F."/>
            <person name="Williamson S.C."/>
            <person name="Barbeau R.A."/>
            <person name="Hamilton E.P."/>
            <person name="Orias E."/>
        </authorList>
    </citation>
    <scope>NUCLEOTIDE SEQUENCE [LARGE SCALE GENOMIC DNA]</scope>
    <source>
        <strain evidence="3">SB210</strain>
    </source>
</reference>
<feature type="transmembrane region" description="Helical" evidence="1">
    <location>
        <begin position="248"/>
        <end position="268"/>
    </location>
</feature>
<dbReference type="Proteomes" id="UP000009168">
    <property type="component" value="Unassembled WGS sequence"/>
</dbReference>
<keyword evidence="1" id="KW-1133">Transmembrane helix</keyword>
<dbReference type="AlphaFoldDB" id="I7M255"/>
<accession>I7M255</accession>
<dbReference type="GeneID" id="7835771"/>
<evidence type="ECO:0000313" key="2">
    <source>
        <dbReference type="EMBL" id="EAR99353.1"/>
    </source>
</evidence>
<keyword evidence="3" id="KW-1185">Reference proteome</keyword>
<dbReference type="EMBL" id="GG662639">
    <property type="protein sequence ID" value="EAR99353.1"/>
    <property type="molecule type" value="Genomic_DNA"/>
</dbReference>
<evidence type="ECO:0000313" key="3">
    <source>
        <dbReference type="Proteomes" id="UP000009168"/>
    </source>
</evidence>
<dbReference type="RefSeq" id="XP_001019598.1">
    <property type="nucleotide sequence ID" value="XM_001019598.3"/>
</dbReference>
<dbReference type="KEGG" id="tet:TTHERM_00131210"/>
<feature type="transmembrane region" description="Helical" evidence="1">
    <location>
        <begin position="223"/>
        <end position="242"/>
    </location>
</feature>
<dbReference type="HOGENOM" id="CLU_781883_0_0_1"/>
<organism evidence="2 3">
    <name type="scientific">Tetrahymena thermophila (strain SB210)</name>
    <dbReference type="NCBI Taxonomy" id="312017"/>
    <lineage>
        <taxon>Eukaryota</taxon>
        <taxon>Sar</taxon>
        <taxon>Alveolata</taxon>
        <taxon>Ciliophora</taxon>
        <taxon>Intramacronucleata</taxon>
        <taxon>Oligohymenophorea</taxon>
        <taxon>Hymenostomatida</taxon>
        <taxon>Tetrahymenina</taxon>
        <taxon>Tetrahymenidae</taxon>
        <taxon>Tetrahymena</taxon>
    </lineage>
</organism>
<sequence length="355" mass="40776">MSKCIKWLFFLGGLCSIVVLCAINIPSRLTLKYNFTELPLENDLEIQYNMKNNDSNQDQFDTASSFYEFINYSCFSLIDFIIIVGIEFLKVLLFKKPLYLEVEGDNQIYDEEKVPSYVETKKKRHLLDEKEIPIVQLIVTVILIVKDMMILPLSLIAFKYEKITGLVQYGQLILHTLGSPQVLLSFQHLAYSRLGIIQDIAEDTEGEQKIDKIVSCLMHFMRVYILFIILILCPLLVVGSIFGTIIVFVYSFAALGIFIPGLLILYAFKRRGFSNRFFMPLLLIIFIGVGMITVISYVTSIGVLLADSSSVKSIFQFFLGPNTFNFWYFASNYQGNSQNSWRDKLYYVIRIIAVI</sequence>
<feature type="transmembrane region" description="Helical" evidence="1">
    <location>
        <begin position="7"/>
        <end position="25"/>
    </location>
</feature>
<feature type="transmembrane region" description="Helical" evidence="1">
    <location>
        <begin position="69"/>
        <end position="89"/>
    </location>
</feature>
<feature type="transmembrane region" description="Helical" evidence="1">
    <location>
        <begin position="280"/>
        <end position="306"/>
    </location>
</feature>
<proteinExistence type="predicted"/>
<name>I7M255_TETTS</name>
<evidence type="ECO:0000256" key="1">
    <source>
        <dbReference type="SAM" id="Phobius"/>
    </source>
</evidence>
<dbReference type="InParanoid" id="I7M255"/>
<keyword evidence="1 2" id="KW-0812">Transmembrane</keyword>
<gene>
    <name evidence="2" type="ORF">TTHERM_00131210</name>
</gene>
<keyword evidence="1" id="KW-0472">Membrane</keyword>
<protein>
    <submittedName>
        <fullName evidence="2">Transmembrane protein, putative</fullName>
    </submittedName>
</protein>